<feature type="domain" description="HTH marR-type" evidence="4">
    <location>
        <begin position="17"/>
        <end position="59"/>
    </location>
</feature>
<dbReference type="Gene3D" id="3.30.420.40">
    <property type="match status" value="2"/>
</dbReference>
<evidence type="ECO:0000256" key="1">
    <source>
        <dbReference type="ARBA" id="ARBA00002486"/>
    </source>
</evidence>
<dbReference type="InterPro" id="IPR000835">
    <property type="entry name" value="HTH_MarR-typ"/>
</dbReference>
<dbReference type="PANTHER" id="PTHR18964">
    <property type="entry name" value="ROK (REPRESSOR, ORF, KINASE) FAMILY"/>
    <property type="match status" value="1"/>
</dbReference>
<evidence type="ECO:0000313" key="5">
    <source>
        <dbReference type="EMBL" id="MCM2535067.1"/>
    </source>
</evidence>
<accession>A0ABT0WFG6</accession>
<evidence type="ECO:0000256" key="2">
    <source>
        <dbReference type="ARBA" id="ARBA00006479"/>
    </source>
</evidence>
<dbReference type="Gene3D" id="1.10.10.10">
    <property type="entry name" value="Winged helix-like DNA-binding domain superfamily/Winged helix DNA-binding domain"/>
    <property type="match status" value="1"/>
</dbReference>
<dbReference type="PANTHER" id="PTHR18964:SF149">
    <property type="entry name" value="BIFUNCTIONAL UDP-N-ACETYLGLUCOSAMINE 2-EPIMERASE_N-ACETYLMANNOSAMINE KINASE"/>
    <property type="match status" value="1"/>
</dbReference>
<evidence type="ECO:0000256" key="3">
    <source>
        <dbReference type="ARBA" id="ARBA00022629"/>
    </source>
</evidence>
<dbReference type="SUPFAM" id="SSF53067">
    <property type="entry name" value="Actin-like ATPase domain"/>
    <property type="match status" value="1"/>
</dbReference>
<dbReference type="InterPro" id="IPR036388">
    <property type="entry name" value="WH-like_DNA-bd_sf"/>
</dbReference>
<dbReference type="InterPro" id="IPR043129">
    <property type="entry name" value="ATPase_NBD"/>
</dbReference>
<keyword evidence="3" id="KW-0859">Xylose metabolism</keyword>
<dbReference type="InterPro" id="IPR049874">
    <property type="entry name" value="ROK_cs"/>
</dbReference>
<dbReference type="Proteomes" id="UP001523262">
    <property type="component" value="Unassembled WGS sequence"/>
</dbReference>
<organism evidence="5 6">
    <name type="scientific">Neobacillus pocheonensis</name>
    <dbReference type="NCBI Taxonomy" id="363869"/>
    <lineage>
        <taxon>Bacteria</taxon>
        <taxon>Bacillati</taxon>
        <taxon>Bacillota</taxon>
        <taxon>Bacilli</taxon>
        <taxon>Bacillales</taxon>
        <taxon>Bacillaceae</taxon>
        <taxon>Neobacillus</taxon>
    </lineage>
</organism>
<dbReference type="SUPFAM" id="SSF46785">
    <property type="entry name" value="Winged helix' DNA-binding domain"/>
    <property type="match status" value="1"/>
</dbReference>
<keyword evidence="6" id="KW-1185">Reference proteome</keyword>
<dbReference type="InterPro" id="IPR036390">
    <property type="entry name" value="WH_DNA-bd_sf"/>
</dbReference>
<dbReference type="PROSITE" id="PS01125">
    <property type="entry name" value="ROK"/>
    <property type="match status" value="1"/>
</dbReference>
<evidence type="ECO:0000313" key="6">
    <source>
        <dbReference type="Proteomes" id="UP001523262"/>
    </source>
</evidence>
<keyword evidence="3" id="KW-0119">Carbohydrate metabolism</keyword>
<dbReference type="Pfam" id="PF00480">
    <property type="entry name" value="ROK"/>
    <property type="match status" value="1"/>
</dbReference>
<comment type="caution">
    <text evidence="5">The sequence shown here is derived from an EMBL/GenBank/DDBJ whole genome shotgun (WGS) entry which is preliminary data.</text>
</comment>
<dbReference type="EMBL" id="JAMQCR010000002">
    <property type="protein sequence ID" value="MCM2535067.1"/>
    <property type="molecule type" value="Genomic_DNA"/>
</dbReference>
<gene>
    <name evidence="5" type="ORF">NDK43_25420</name>
</gene>
<sequence>MEKQDQLLMKKQNKNLVLEIIKNQSPISRMEIAKVTGMSPTSITRIVNELHLQGFVRETELVTSGVGRKAVLLDVCGDVLYTVGVEIDKLIIKIGIVNYVGEIVAWQSIPRDVSESYYETLEKVNMNVKELIAKNRILNKRIIGIGVGIPGSIDYKSGVVKVSDQLKWKNVNIAKDLKQLTAFDIMIDNELKMKIVAENSKGIAKDSQNAVLVGIGSGIGSAIILNGEIYRGDSNNAGEIGHTVIDPTGNVCNCGKIGCLATYISEGALIDDSRKVKEIDSIDDVFDSYRNGESWAINIMDRTSTYIALAISNILCLYNPEVIILSGNTIEKLPEIKEPIKQKCELYIWEPLKERIKIAFSQLGDRGVVLGAAIQAQNLMLDLE</sequence>
<comment type="similarity">
    <text evidence="2">Belongs to the ROK (NagC/XylR) family.</text>
</comment>
<dbReference type="InterPro" id="IPR000600">
    <property type="entry name" value="ROK"/>
</dbReference>
<evidence type="ECO:0000259" key="4">
    <source>
        <dbReference type="Pfam" id="PF12802"/>
    </source>
</evidence>
<comment type="function">
    <text evidence="1">Transcriptional repressor of xylose-utilizing enzymes.</text>
</comment>
<name>A0ABT0WFG6_9BACI</name>
<protein>
    <submittedName>
        <fullName evidence="5">ROK family transcriptional regulator</fullName>
    </submittedName>
</protein>
<proteinExistence type="inferred from homology"/>
<dbReference type="Pfam" id="PF12802">
    <property type="entry name" value="MarR_2"/>
    <property type="match status" value="1"/>
</dbReference>
<reference evidence="5 6" key="1">
    <citation type="submission" date="2022-06" db="EMBL/GenBank/DDBJ databases">
        <authorList>
            <person name="Jeon C.O."/>
        </authorList>
    </citation>
    <scope>NUCLEOTIDE SEQUENCE [LARGE SCALE GENOMIC DNA]</scope>
    <source>
        <strain evidence="5 6">KCTC 13943</strain>
    </source>
</reference>